<evidence type="ECO:0000256" key="1">
    <source>
        <dbReference type="ARBA" id="ARBA00004141"/>
    </source>
</evidence>
<feature type="transmembrane region" description="Helical" evidence="5">
    <location>
        <begin position="159"/>
        <end position="179"/>
    </location>
</feature>
<comment type="subcellular location">
    <subcellularLocation>
        <location evidence="1">Membrane</location>
        <topology evidence="1">Multi-pass membrane protein</topology>
    </subcellularLocation>
</comment>
<evidence type="ECO:0000313" key="7">
    <source>
        <dbReference type="EMBL" id="TBW58857.1"/>
    </source>
</evidence>
<feature type="transmembrane region" description="Helical" evidence="5">
    <location>
        <begin position="40"/>
        <end position="59"/>
    </location>
</feature>
<dbReference type="InterPro" id="IPR009915">
    <property type="entry name" value="NnrU_dom"/>
</dbReference>
<dbReference type="EMBL" id="SJDL01000003">
    <property type="protein sequence ID" value="TBW58857.1"/>
    <property type="molecule type" value="Genomic_DNA"/>
</dbReference>
<accession>A0ABY1ZQ63</accession>
<protein>
    <submittedName>
        <fullName evidence="7">NnrU family protein</fullName>
    </submittedName>
</protein>
<evidence type="ECO:0000256" key="4">
    <source>
        <dbReference type="ARBA" id="ARBA00023136"/>
    </source>
</evidence>
<evidence type="ECO:0000259" key="6">
    <source>
        <dbReference type="Pfam" id="PF07298"/>
    </source>
</evidence>
<keyword evidence="2 5" id="KW-0812">Transmembrane</keyword>
<comment type="caution">
    <text evidence="7">The sequence shown here is derived from an EMBL/GenBank/DDBJ whole genome shotgun (WGS) entry which is preliminary data.</text>
</comment>
<evidence type="ECO:0000313" key="8">
    <source>
        <dbReference type="Proteomes" id="UP000313645"/>
    </source>
</evidence>
<keyword evidence="8" id="KW-1185">Reference proteome</keyword>
<gene>
    <name evidence="7" type="ORF">EZI54_03010</name>
</gene>
<feature type="transmembrane region" description="Helical" evidence="5">
    <location>
        <begin position="71"/>
        <end position="93"/>
    </location>
</feature>
<feature type="transmembrane region" description="Helical" evidence="5">
    <location>
        <begin position="113"/>
        <end position="138"/>
    </location>
</feature>
<keyword evidence="3 5" id="KW-1133">Transmembrane helix</keyword>
<proteinExistence type="predicted"/>
<dbReference type="Pfam" id="PF07298">
    <property type="entry name" value="NnrU"/>
    <property type="match status" value="1"/>
</dbReference>
<keyword evidence="4 5" id="KW-0472">Membrane</keyword>
<evidence type="ECO:0000256" key="5">
    <source>
        <dbReference type="SAM" id="Phobius"/>
    </source>
</evidence>
<dbReference type="Proteomes" id="UP000313645">
    <property type="component" value="Unassembled WGS sequence"/>
</dbReference>
<sequence>MSVLIIGLVIFLGVHSVSIFAESWRDRTLKKLGEGPYKGLYSLVSLLGLVLVIWGYGLARQEPVALYTPPIWTRHLAMVLLLPVFPLLFATYLPGRIQHTVKHPMLVAVKLWAVAHLLANGMLADVLLFGAFLAWAVIDRISLKRRVPRAMPELPYRPRNDWVAIGAGLVVYLLFVVWLHRVLIGVSPIGG</sequence>
<feature type="domain" description="NnrU" evidence="6">
    <location>
        <begin position="3"/>
        <end position="188"/>
    </location>
</feature>
<evidence type="ECO:0000256" key="2">
    <source>
        <dbReference type="ARBA" id="ARBA00022692"/>
    </source>
</evidence>
<reference evidence="7 8" key="1">
    <citation type="submission" date="2019-02" db="EMBL/GenBank/DDBJ databases">
        <title>Marinobacter halodurans sp. nov., a marine bacterium isolated from sea tidal flat.</title>
        <authorList>
            <person name="Yoo Y."/>
            <person name="Lee D.W."/>
            <person name="Kim B.S."/>
            <person name="Kim J.-J."/>
        </authorList>
    </citation>
    <scope>NUCLEOTIDE SEQUENCE [LARGE SCALE GENOMIC DNA]</scope>
    <source>
        <strain evidence="7 8">YJ-S3-2</strain>
    </source>
</reference>
<dbReference type="RefSeq" id="WP_131478893.1">
    <property type="nucleotide sequence ID" value="NZ_SJDL01000003.1"/>
</dbReference>
<evidence type="ECO:0000256" key="3">
    <source>
        <dbReference type="ARBA" id="ARBA00022989"/>
    </source>
</evidence>
<organism evidence="7 8">
    <name type="scientific">Marinobacter halodurans</name>
    <dbReference type="NCBI Taxonomy" id="2528979"/>
    <lineage>
        <taxon>Bacteria</taxon>
        <taxon>Pseudomonadati</taxon>
        <taxon>Pseudomonadota</taxon>
        <taxon>Gammaproteobacteria</taxon>
        <taxon>Pseudomonadales</taxon>
        <taxon>Marinobacteraceae</taxon>
        <taxon>Marinobacter</taxon>
    </lineage>
</organism>
<name>A0ABY1ZQ63_9GAMM</name>